<gene>
    <name evidence="2" type="ORF">ElyMa_002804300</name>
</gene>
<protein>
    <recommendedName>
        <fullName evidence="1">Fibrinogen C-terminal domain-containing protein</fullName>
    </recommendedName>
</protein>
<dbReference type="SUPFAM" id="SSF56496">
    <property type="entry name" value="Fibrinogen C-terminal domain-like"/>
    <property type="match status" value="1"/>
</dbReference>
<dbReference type="InterPro" id="IPR002181">
    <property type="entry name" value="Fibrinogen_a/b/g_C_dom"/>
</dbReference>
<dbReference type="InterPro" id="IPR014716">
    <property type="entry name" value="Fibrinogen_a/b/g_C_1"/>
</dbReference>
<evidence type="ECO:0000313" key="2">
    <source>
        <dbReference type="EMBL" id="GFR99954.1"/>
    </source>
</evidence>
<comment type="caution">
    <text evidence="2">The sequence shown here is derived from an EMBL/GenBank/DDBJ whole genome shotgun (WGS) entry which is preliminary data.</text>
</comment>
<keyword evidence="3" id="KW-1185">Reference proteome</keyword>
<sequence length="52" mass="5998">LVECKRDMGKHLNQSYPQYITMSQFTLKRQILCDTKTDGGGWIVIQVRGLQV</sequence>
<feature type="domain" description="Fibrinogen C-terminal" evidence="1">
    <location>
        <begin position="3"/>
        <end position="48"/>
    </location>
</feature>
<dbReference type="InterPro" id="IPR036056">
    <property type="entry name" value="Fibrinogen-like_C"/>
</dbReference>
<feature type="non-terminal residue" evidence="2">
    <location>
        <position position="1"/>
    </location>
</feature>
<organism evidence="2 3">
    <name type="scientific">Elysia marginata</name>
    <dbReference type="NCBI Taxonomy" id="1093978"/>
    <lineage>
        <taxon>Eukaryota</taxon>
        <taxon>Metazoa</taxon>
        <taxon>Spiralia</taxon>
        <taxon>Lophotrochozoa</taxon>
        <taxon>Mollusca</taxon>
        <taxon>Gastropoda</taxon>
        <taxon>Heterobranchia</taxon>
        <taxon>Euthyneura</taxon>
        <taxon>Panpulmonata</taxon>
        <taxon>Sacoglossa</taxon>
        <taxon>Placobranchoidea</taxon>
        <taxon>Plakobranchidae</taxon>
        <taxon>Elysia</taxon>
    </lineage>
</organism>
<evidence type="ECO:0000259" key="1">
    <source>
        <dbReference type="Pfam" id="PF00147"/>
    </source>
</evidence>
<dbReference type="EMBL" id="BMAT01005806">
    <property type="protein sequence ID" value="GFR99954.1"/>
    <property type="molecule type" value="Genomic_DNA"/>
</dbReference>
<reference evidence="2 3" key="1">
    <citation type="journal article" date="2021" name="Elife">
        <title>Chloroplast acquisition without the gene transfer in kleptoplastic sea slugs, Plakobranchus ocellatus.</title>
        <authorList>
            <person name="Maeda T."/>
            <person name="Takahashi S."/>
            <person name="Yoshida T."/>
            <person name="Shimamura S."/>
            <person name="Takaki Y."/>
            <person name="Nagai Y."/>
            <person name="Toyoda A."/>
            <person name="Suzuki Y."/>
            <person name="Arimoto A."/>
            <person name="Ishii H."/>
            <person name="Satoh N."/>
            <person name="Nishiyama T."/>
            <person name="Hasebe M."/>
            <person name="Maruyama T."/>
            <person name="Minagawa J."/>
            <person name="Obokata J."/>
            <person name="Shigenobu S."/>
        </authorList>
    </citation>
    <scope>NUCLEOTIDE SEQUENCE [LARGE SCALE GENOMIC DNA]</scope>
</reference>
<proteinExistence type="predicted"/>
<evidence type="ECO:0000313" key="3">
    <source>
        <dbReference type="Proteomes" id="UP000762676"/>
    </source>
</evidence>
<accession>A0AAV4HQI1</accession>
<dbReference type="Proteomes" id="UP000762676">
    <property type="component" value="Unassembled WGS sequence"/>
</dbReference>
<dbReference type="AlphaFoldDB" id="A0AAV4HQI1"/>
<dbReference type="Pfam" id="PF00147">
    <property type="entry name" value="Fibrinogen_C"/>
    <property type="match status" value="1"/>
</dbReference>
<name>A0AAV4HQI1_9GAST</name>
<dbReference type="Gene3D" id="3.90.215.10">
    <property type="entry name" value="Gamma Fibrinogen, chain A, domain 1"/>
    <property type="match status" value="1"/>
</dbReference>